<evidence type="ECO:0000256" key="1">
    <source>
        <dbReference type="SAM" id="Phobius"/>
    </source>
</evidence>
<evidence type="ECO:0000313" key="2">
    <source>
        <dbReference type="EMBL" id="MQY49618.1"/>
    </source>
</evidence>
<protein>
    <submittedName>
        <fullName evidence="2">Uncharacterized protein</fullName>
    </submittedName>
</protein>
<accession>A0A6A8AID3</accession>
<gene>
    <name evidence="2" type="ORF">GAO09_26690</name>
</gene>
<keyword evidence="1" id="KW-0472">Membrane</keyword>
<keyword evidence="3" id="KW-1185">Reference proteome</keyword>
<sequence>MNKRTLLYVALMVSLMIGAIIDAYIFAYNERLLILNDITQMILIITFFALWEIEDAKMRDVPYKRSARILTVLFAPLGLLVYCLQSRRPLPAVILYVGFMIGVVAAIGVGSVIGELLVTGSLERLYSSEG</sequence>
<feature type="transmembrane region" description="Helical" evidence="1">
    <location>
        <begin position="7"/>
        <end position="27"/>
    </location>
</feature>
<proteinExistence type="predicted"/>
<name>A0A6A8AID3_9HYPH</name>
<dbReference type="Proteomes" id="UP000435138">
    <property type="component" value="Unassembled WGS sequence"/>
</dbReference>
<keyword evidence="1" id="KW-1133">Transmembrane helix</keyword>
<feature type="transmembrane region" description="Helical" evidence="1">
    <location>
        <begin position="33"/>
        <end position="53"/>
    </location>
</feature>
<dbReference type="AlphaFoldDB" id="A0A6A8AID3"/>
<feature type="transmembrane region" description="Helical" evidence="1">
    <location>
        <begin position="94"/>
        <end position="118"/>
    </location>
</feature>
<dbReference type="RefSeq" id="WP_153359571.1">
    <property type="nucleotide sequence ID" value="NZ_JAYKOO010000001.1"/>
</dbReference>
<reference evidence="2 3" key="1">
    <citation type="submission" date="2019-11" db="EMBL/GenBank/DDBJ databases">
        <title>Genome analysis of Rhizobacterium cereale a novel genus and species isolated from maize roots in North Spain.</title>
        <authorList>
            <person name="Menendez E."/>
            <person name="Flores-Felix J.D."/>
            <person name="Ramirez-Bahena M.-H."/>
            <person name="Igual J.M."/>
            <person name="Garcia-Fraile P."/>
            <person name="Peix A."/>
            <person name="Velazquez E."/>
        </authorList>
    </citation>
    <scope>NUCLEOTIDE SEQUENCE [LARGE SCALE GENOMIC DNA]</scope>
    <source>
        <strain evidence="2 3">RZME27</strain>
    </source>
</reference>
<comment type="caution">
    <text evidence="2">The sequence shown here is derived from an EMBL/GenBank/DDBJ whole genome shotgun (WGS) entry which is preliminary data.</text>
</comment>
<keyword evidence="1" id="KW-0812">Transmembrane</keyword>
<dbReference type="EMBL" id="WIXI01000051">
    <property type="protein sequence ID" value="MQY49618.1"/>
    <property type="molecule type" value="Genomic_DNA"/>
</dbReference>
<evidence type="ECO:0000313" key="3">
    <source>
        <dbReference type="Proteomes" id="UP000435138"/>
    </source>
</evidence>
<organism evidence="2 3">
    <name type="scientific">Endobacterium cereale</name>
    <dbReference type="NCBI Taxonomy" id="2663029"/>
    <lineage>
        <taxon>Bacteria</taxon>
        <taxon>Pseudomonadati</taxon>
        <taxon>Pseudomonadota</taxon>
        <taxon>Alphaproteobacteria</taxon>
        <taxon>Hyphomicrobiales</taxon>
        <taxon>Rhizobiaceae</taxon>
        <taxon>Endobacterium</taxon>
    </lineage>
</organism>
<feature type="transmembrane region" description="Helical" evidence="1">
    <location>
        <begin position="65"/>
        <end position="82"/>
    </location>
</feature>